<evidence type="ECO:0000256" key="1">
    <source>
        <dbReference type="SAM" id="Phobius"/>
    </source>
</evidence>
<gene>
    <name evidence="2" type="ORF">PT520_09625</name>
</gene>
<evidence type="ECO:0000313" key="2">
    <source>
        <dbReference type="EMBL" id="MDK2062775.1"/>
    </source>
</evidence>
<dbReference type="Proteomes" id="UP001237843">
    <property type="component" value="Unassembled WGS sequence"/>
</dbReference>
<protein>
    <submittedName>
        <fullName evidence="2">Uncharacterized protein</fullName>
    </submittedName>
</protein>
<keyword evidence="1" id="KW-1133">Transmembrane helix</keyword>
<name>A0AAW6VPP0_9BACT</name>
<keyword evidence="1" id="KW-0812">Transmembrane</keyword>
<dbReference type="AlphaFoldDB" id="A0AAW6VPP0"/>
<reference evidence="2" key="2">
    <citation type="submission" date="2023-02" db="EMBL/GenBank/DDBJ databases">
        <authorList>
            <person name="Concha-Toloza M."/>
            <person name="Lopez-Cantillo M."/>
            <person name="Molina-Mora J."/>
            <person name="Collado L."/>
        </authorList>
    </citation>
    <scope>NUCLEOTIDE SEQUENCE</scope>
    <source>
        <strain evidence="2">FR1p273A</strain>
    </source>
</reference>
<reference evidence="2" key="1">
    <citation type="journal article" date="2023" name="Antibiotics">
        <title>Genomic Characterization of Antibiotic-Resistant Campylobacterales Isolated from Chilean Poultry Meat.</title>
        <authorList>
            <person name="Concha-Toloza M."/>
            <person name="Lopez-Cantillo M."/>
            <person name="Molina-Mora J.A."/>
            <person name="Collado L."/>
        </authorList>
    </citation>
    <scope>NUCLEOTIDE SEQUENCE</scope>
    <source>
        <strain evidence="2">FR1p273A</strain>
    </source>
</reference>
<dbReference type="EMBL" id="JAQTJH010000012">
    <property type="protein sequence ID" value="MDK2062775.1"/>
    <property type="molecule type" value="Genomic_DNA"/>
</dbReference>
<evidence type="ECO:0000313" key="3">
    <source>
        <dbReference type="Proteomes" id="UP001237843"/>
    </source>
</evidence>
<feature type="transmembrane region" description="Helical" evidence="1">
    <location>
        <begin position="12"/>
        <end position="31"/>
    </location>
</feature>
<accession>A0AAW6VPP0</accession>
<dbReference type="RefSeq" id="WP_284074941.1">
    <property type="nucleotide sequence ID" value="NZ_JAQTJH010000012.1"/>
</dbReference>
<proteinExistence type="predicted"/>
<keyword evidence="1" id="KW-0472">Membrane</keyword>
<comment type="caution">
    <text evidence="2">The sequence shown here is derived from an EMBL/GenBank/DDBJ whole genome shotgun (WGS) entry which is preliminary data.</text>
</comment>
<sequence>MFNLWEIYKIKILVVIIFSLVTAFIGMYLYADVLKSEVTTLNTSLNTANSLLAVEKANNTTLKASIDSRNIEIEKQKINLSKKVQELEEWKNRPPDIKYKTIEKIIKQGDSNECENIKNMLDDIRNTSF</sequence>
<organism evidence="2 3">
    <name type="scientific">Aliarcobacter butzleri</name>
    <dbReference type="NCBI Taxonomy" id="28197"/>
    <lineage>
        <taxon>Bacteria</taxon>
        <taxon>Pseudomonadati</taxon>
        <taxon>Campylobacterota</taxon>
        <taxon>Epsilonproteobacteria</taxon>
        <taxon>Campylobacterales</taxon>
        <taxon>Arcobacteraceae</taxon>
        <taxon>Aliarcobacter</taxon>
    </lineage>
</organism>